<proteinExistence type="predicted"/>
<evidence type="ECO:0000256" key="2">
    <source>
        <dbReference type="ARBA" id="ARBA00023157"/>
    </source>
</evidence>
<organism evidence="5 6">
    <name type="scientific">Actinomadura fibrosa</name>
    <dbReference type="NCBI Taxonomy" id="111802"/>
    <lineage>
        <taxon>Bacteria</taxon>
        <taxon>Bacillati</taxon>
        <taxon>Actinomycetota</taxon>
        <taxon>Actinomycetes</taxon>
        <taxon>Streptosporangiales</taxon>
        <taxon>Thermomonosporaceae</taxon>
        <taxon>Actinomadura</taxon>
    </lineage>
</organism>
<feature type="signal peptide" evidence="3">
    <location>
        <begin position="1"/>
        <end position="41"/>
    </location>
</feature>
<feature type="chain" id="PRO_5047265630" evidence="3">
    <location>
        <begin position="42"/>
        <end position="1090"/>
    </location>
</feature>
<dbReference type="InterPro" id="IPR006558">
    <property type="entry name" value="LamG-like"/>
</dbReference>
<dbReference type="Proteomes" id="UP001597063">
    <property type="component" value="Unassembled WGS sequence"/>
</dbReference>
<dbReference type="EMBL" id="JBHTGP010000006">
    <property type="protein sequence ID" value="MFD0685144.1"/>
    <property type="molecule type" value="Genomic_DNA"/>
</dbReference>
<dbReference type="InterPro" id="IPR013783">
    <property type="entry name" value="Ig-like_fold"/>
</dbReference>
<evidence type="ECO:0000259" key="4">
    <source>
        <dbReference type="PROSITE" id="PS50093"/>
    </source>
</evidence>
<dbReference type="SUPFAM" id="SSF50998">
    <property type="entry name" value="Quinoprotein alcohol dehydrogenase-like"/>
    <property type="match status" value="1"/>
</dbReference>
<dbReference type="InterPro" id="IPR022409">
    <property type="entry name" value="PKD/Chitinase_dom"/>
</dbReference>
<dbReference type="Pfam" id="PF18911">
    <property type="entry name" value="PKD_4"/>
    <property type="match status" value="1"/>
</dbReference>
<dbReference type="RefSeq" id="WP_131757342.1">
    <property type="nucleotide sequence ID" value="NZ_CAACUY010000030.1"/>
</dbReference>
<dbReference type="SUPFAM" id="SSF49899">
    <property type="entry name" value="Concanavalin A-like lectins/glucanases"/>
    <property type="match status" value="1"/>
</dbReference>
<evidence type="ECO:0000256" key="3">
    <source>
        <dbReference type="SAM" id="SignalP"/>
    </source>
</evidence>
<dbReference type="CDD" id="cd00146">
    <property type="entry name" value="PKD"/>
    <property type="match status" value="1"/>
</dbReference>
<feature type="domain" description="PKD" evidence="4">
    <location>
        <begin position="792"/>
        <end position="877"/>
    </location>
</feature>
<dbReference type="PROSITE" id="PS50093">
    <property type="entry name" value="PKD"/>
    <property type="match status" value="1"/>
</dbReference>
<dbReference type="InterPro" id="IPR035986">
    <property type="entry name" value="PKD_dom_sf"/>
</dbReference>
<dbReference type="Pfam" id="PF13385">
    <property type="entry name" value="Laminin_G_3"/>
    <property type="match status" value="1"/>
</dbReference>
<keyword evidence="2" id="KW-1015">Disulfide bond</keyword>
<evidence type="ECO:0000313" key="5">
    <source>
        <dbReference type="EMBL" id="MFD0685144.1"/>
    </source>
</evidence>
<dbReference type="InterPro" id="IPR011047">
    <property type="entry name" value="Quinoprotein_ADH-like_sf"/>
</dbReference>
<dbReference type="SUPFAM" id="SSF49265">
    <property type="entry name" value="Fibronectin type III"/>
    <property type="match status" value="1"/>
</dbReference>
<evidence type="ECO:0000256" key="1">
    <source>
        <dbReference type="ARBA" id="ARBA00022729"/>
    </source>
</evidence>
<evidence type="ECO:0000313" key="6">
    <source>
        <dbReference type="Proteomes" id="UP001597063"/>
    </source>
</evidence>
<dbReference type="Gene3D" id="2.60.120.200">
    <property type="match status" value="1"/>
</dbReference>
<dbReference type="SUPFAM" id="SSF49299">
    <property type="entry name" value="PKD domain"/>
    <property type="match status" value="1"/>
</dbReference>
<dbReference type="Gene3D" id="2.60.40.10">
    <property type="entry name" value="Immunoglobulins"/>
    <property type="match status" value="2"/>
</dbReference>
<sequence>MRLVLSHPRVPRVRRTAVAVLAALSAALLGTSALPAAPAGADTDPPSGTPATVSADPLPTWQVNGVVWSMATVGNTVYATGSFTKARPPGTAEGDAQEVARQNILAFDLTTGGLVTSFDHALNGQGLRIVASPDGKRVYVGGEFTEVDGQARDHVAAFDTATGALSTSFAPSVSAKVRGIAATDTTVYLGGNFFNVNGKSRTRLAAVKAADGSNIDTWKPTADDDEVFALALAPGGSRVLVGGRFQTLNGAAQVGIGAVDATTGASAPWSSKPIPKKASSSNYSYVTDLFVSGDTVYGAADGEGYHWFDGRFAAKAGTGDLVWLDNCYGATYGMFVQGQSVYSVSHAHDCASLGAFPETSPQTWHRTLAETTYPTGTDKAAPGSNSNYSGQPIPSLLHWFPTLSQGSFTGQYQAAWAVTGNDKYVALGGEFPRVNGKAQQGLVRFATKDAAPNKVGPESDEIGTPVATSLGDGSVRLAWSTTWDMDNASLKYEVLRDGGTTPVGTVTKTSTFWSKPSAVFYDKSAPGGTAHTYKVRAVDAAGNAATSAASNSVTPSGSGTPGPYSGEISADGPSAYWRLGESSGPAYDYAGSNDLTLGSGTTRGQAGAVTGDADRAVTFNGTSNGTSGSGSAAAPQTFSVEAWVKTTSTSGGKIIGYGNSATGLSSSYDRQLYLTNDGRAVFGVYPGSVKTIQSGTGLNNGQWHHVVGTLDADAGLKLFVDGQQVAADATVKSAQAYSGYWRVGGDNLSGWTNKPTSNFLNGTLDEVAVYPRALSAAEAARHYGLGKGTVQPNQPPVAAFTSSCDQLACAFDGSGSTDDGTVAAYAWDFGDGQTGTGAKPSHTYATAGDYTVKLTVTDDRGVTNTVTRTVTATSTTLAADAFGRTVASGFGTADTGGAWTSVGAAGATSVSGGAGRITLGSTTASAGNYLNGVSAGGSDLTLTLATDKEGTGNGVYVWAAGRRVSGAGEYRARVRLRPSGVVSFQLSRTDASNAETAIGTEQTVQGLTYAPGTPLHLRVQVTGAAPTTLKAKVWADGATEPADWQLTGTDATAGLQTAGSVGVRAYLAGNATNAPVVVSVDDLTAVRATG</sequence>
<dbReference type="InterPro" id="IPR036116">
    <property type="entry name" value="FN3_sf"/>
</dbReference>
<reference evidence="6" key="1">
    <citation type="journal article" date="2019" name="Int. J. Syst. Evol. Microbiol.">
        <title>The Global Catalogue of Microorganisms (GCM) 10K type strain sequencing project: providing services to taxonomists for standard genome sequencing and annotation.</title>
        <authorList>
            <consortium name="The Broad Institute Genomics Platform"/>
            <consortium name="The Broad Institute Genome Sequencing Center for Infectious Disease"/>
            <person name="Wu L."/>
            <person name="Ma J."/>
        </authorList>
    </citation>
    <scope>NUCLEOTIDE SEQUENCE [LARGE SCALE GENOMIC DNA]</scope>
    <source>
        <strain evidence="6">JCM 9371</strain>
    </source>
</reference>
<dbReference type="SMART" id="SM00560">
    <property type="entry name" value="LamGL"/>
    <property type="match status" value="1"/>
</dbReference>
<dbReference type="InterPro" id="IPR000601">
    <property type="entry name" value="PKD_dom"/>
</dbReference>
<dbReference type="SMART" id="SM00089">
    <property type="entry name" value="PKD"/>
    <property type="match status" value="1"/>
</dbReference>
<keyword evidence="1 3" id="KW-0732">Signal</keyword>
<keyword evidence="6" id="KW-1185">Reference proteome</keyword>
<name>A0ABW2XHT7_9ACTN</name>
<accession>A0ABW2XHT7</accession>
<gene>
    <name evidence="5" type="ORF">ACFQZM_11600</name>
</gene>
<protein>
    <submittedName>
        <fullName evidence="5">LamG-like jellyroll fold domain-containing protein</fullName>
    </submittedName>
</protein>
<dbReference type="InterPro" id="IPR013320">
    <property type="entry name" value="ConA-like_dom_sf"/>
</dbReference>
<comment type="caution">
    <text evidence="5">The sequence shown here is derived from an EMBL/GenBank/DDBJ whole genome shotgun (WGS) entry which is preliminary data.</text>
</comment>